<dbReference type="EMBL" id="JAAWWL010000002">
    <property type="protein sequence ID" value="NKI33192.1"/>
    <property type="molecule type" value="Genomic_DNA"/>
</dbReference>
<dbReference type="Pfam" id="PF12893">
    <property type="entry name" value="Lumazine_bd_2"/>
    <property type="match status" value="1"/>
</dbReference>
<protein>
    <submittedName>
        <fullName evidence="1">Nuclear transport factor 2 family protein</fullName>
    </submittedName>
</protein>
<keyword evidence="2" id="KW-1185">Reference proteome</keyword>
<dbReference type="Proteomes" id="UP000718451">
    <property type="component" value="Unassembled WGS sequence"/>
</dbReference>
<gene>
    <name evidence="1" type="ORF">HCU67_14645</name>
</gene>
<name>A0ABX1GWU9_9FLAO</name>
<organism evidence="1 2">
    <name type="scientific">Croceivirga thetidis</name>
    <dbReference type="NCBI Taxonomy" id="2721623"/>
    <lineage>
        <taxon>Bacteria</taxon>
        <taxon>Pseudomonadati</taxon>
        <taxon>Bacteroidota</taxon>
        <taxon>Flavobacteriia</taxon>
        <taxon>Flavobacteriales</taxon>
        <taxon>Flavobacteriaceae</taxon>
        <taxon>Croceivirga</taxon>
    </lineage>
</organism>
<reference evidence="1 2" key="1">
    <citation type="submission" date="2020-04" db="EMBL/GenBank/DDBJ databases">
        <authorList>
            <person name="Yoon J."/>
        </authorList>
    </citation>
    <scope>NUCLEOTIDE SEQUENCE [LARGE SCALE GENOMIC DNA]</scope>
    <source>
        <strain evidence="1 2">DJ-13</strain>
    </source>
</reference>
<sequence length="150" mass="17607">MKTKRLTTIFLLFSFVLLYPQDSTGHNDKIAVESAIKDYVEALYKVEPYKIERSVDTTLSKVGYWFDEKDGSYRDNLRMTYQQLYDLAGSWNIDGDRITKDSPQEITIYEVNDKTAVAKLKAEWGIDIFHLAKVNDKWKIYNIIWQSHPK</sequence>
<evidence type="ECO:0000313" key="2">
    <source>
        <dbReference type="Proteomes" id="UP000718451"/>
    </source>
</evidence>
<dbReference type="SUPFAM" id="SSF54427">
    <property type="entry name" value="NTF2-like"/>
    <property type="match status" value="1"/>
</dbReference>
<comment type="caution">
    <text evidence="1">The sequence shown here is derived from an EMBL/GenBank/DDBJ whole genome shotgun (WGS) entry which is preliminary data.</text>
</comment>
<dbReference type="InterPro" id="IPR039437">
    <property type="entry name" value="FrzH/put_lumazine-bd"/>
</dbReference>
<dbReference type="Gene3D" id="3.10.450.50">
    <property type="match status" value="1"/>
</dbReference>
<proteinExistence type="predicted"/>
<dbReference type="InterPro" id="IPR032710">
    <property type="entry name" value="NTF2-like_dom_sf"/>
</dbReference>
<evidence type="ECO:0000313" key="1">
    <source>
        <dbReference type="EMBL" id="NKI33192.1"/>
    </source>
</evidence>
<dbReference type="RefSeq" id="WP_168553338.1">
    <property type="nucleotide sequence ID" value="NZ_JAAWWL010000002.1"/>
</dbReference>
<accession>A0ABX1GWU9</accession>